<dbReference type="Gene3D" id="3.40.50.200">
    <property type="entry name" value="Peptidase S8/S53 domain"/>
    <property type="match status" value="1"/>
</dbReference>
<name>A0AAW9R4T6_9GAMM</name>
<keyword evidence="3 10" id="KW-0732">Signal</keyword>
<feature type="active site" description="Charge relay system" evidence="6 7">
    <location>
        <position position="252"/>
    </location>
</feature>
<keyword evidence="5 7" id="KW-0720">Serine protease</keyword>
<evidence type="ECO:0000256" key="2">
    <source>
        <dbReference type="ARBA" id="ARBA00022670"/>
    </source>
</evidence>
<dbReference type="InterPro" id="IPR023828">
    <property type="entry name" value="Peptidase_S8_Ser-AS"/>
</dbReference>
<dbReference type="InterPro" id="IPR000209">
    <property type="entry name" value="Peptidase_S8/S53_dom"/>
</dbReference>
<dbReference type="RefSeq" id="WP_337334662.1">
    <property type="nucleotide sequence ID" value="NZ_JBBDHC010000004.1"/>
</dbReference>
<feature type="region of interest" description="Disordered" evidence="9">
    <location>
        <begin position="1067"/>
        <end position="1089"/>
    </location>
</feature>
<dbReference type="Pfam" id="PF02225">
    <property type="entry name" value="PA"/>
    <property type="match status" value="1"/>
</dbReference>
<dbReference type="CDD" id="cd02120">
    <property type="entry name" value="PA_subtilisin_like"/>
    <property type="match status" value="1"/>
</dbReference>
<evidence type="ECO:0000256" key="3">
    <source>
        <dbReference type="ARBA" id="ARBA00022729"/>
    </source>
</evidence>
<dbReference type="Proteomes" id="UP001364472">
    <property type="component" value="Unassembled WGS sequence"/>
</dbReference>
<dbReference type="InterPro" id="IPR022398">
    <property type="entry name" value="Peptidase_S8_His-AS"/>
</dbReference>
<accession>A0AAW9R4T6</accession>
<dbReference type="PRINTS" id="PR00723">
    <property type="entry name" value="SUBTILISIN"/>
</dbReference>
<evidence type="ECO:0000256" key="6">
    <source>
        <dbReference type="PIRSR" id="PIRSR615500-1"/>
    </source>
</evidence>
<evidence type="ECO:0000256" key="5">
    <source>
        <dbReference type="ARBA" id="ARBA00022825"/>
    </source>
</evidence>
<sequence>MRDVMVCLALAAGLGAGAVLAAGPDVPSAKAAAGSVWLVEFEDAPLAVFRGADDRAQPKLRGLKATSPAVTGAARLDVDAPASRAYRAALAELRAERLGDMAVRIGRPLDPLFAYDVVNNGVALSLTPAEADAVRRIPGVVSVEPEFVRRPMTDAGPAWIRADAIWSATPASGGNRGENRVIGIIDTGITPSHRAFGNNSDGYPIQNPRGRYLGLCAGSTSAGCNAKLIGIHDLTTGDSDKEANDGIDLDGHGTHVASIAAGNPMNLRSGNDTYRVSGVAPRANLVSYKACEAEAKCRGSWTLAAINKAVEDRVDVINYSIGGDARDPWASGSEMQAMLAAREAGVVIVVSAGNDGPEPGSLTSPANAPWVIGVANVSHDRANVARVTLSGGGSPPPSGGMLAGASLTQTGYGPAPVVHAGSFGSALCATGPNVDALPPDTSTSPWSGTPFSGQIVVCDRGIYARVVKGLNVKNAGGGGMILVNAAADGASLVADAHELPATHLPYAAGVVLKQWLASGSGHRAMIGASAVERVAAFGDVLAASSGRGPVAGDWLQPNLAAPGTNILAAYKDSATSFGYMSGTSMAAPHVSGAVALLRGGHPSWGPTQVESALQGTARASVRLSDDVTPAGALDAGAGTIDLSRAVRAGLYFPVSGTEFRAASGSARTLNQGALVDGNCLRACEFTRTVQDLASGGQWQASAQVPGGTMTITPPGFTVAAGGTQALQFRFAPSADAEFGRWLSGSVKLSRVGGGSPDIVLPVAIRPSAGNLPAQIVLPQAGAQVESESGWSDVALSGLVALPSARFAGSDLVEPLSAAPMIPQDPTKDEVYDNLGAANEGVSLFRLVADRGGRMRLRVEASSSTAGDIDLYVGRASSASALPSDGTRICKSASPTATEHCDLVLDVAQGEHFWILVQNWRASAAGQDRVVVNAALVPLVASQRAETQRPLVATGPGVTVDGEAFRVRLAWNDPTLAPGESRWGHLIIGAGSARPDGVAQVLVKLTRASNGTPAAAALVPGEKRTMRLLAGQAQDRLYVEVPPNATRLRATSQGSGEVKLYLAHEPSPSSPSIAAAPPRSAAAAASSNPGANDAVQVSGAALAPGRWYVTPVNVGQAVANFDLSIMLDYGTDRPQPGYGNWFNPDRSGSGFFFSPFADGAIWTLSWYTYLQDGTPAWLGGTLTAPGPTQGNATYALYRFTWDGSRTHAVVVGDATLSFIDSRNMRVSFNLDGESGSQKLVLIEAAGGACEPLPGGALKPDGNWYTPARSGFGFEILTYPGLETYLAYIYDAQGRARWTRAHREASAPVGELRELVAQVMTGACPLCSMGPSTTTDIGVFRRRFVDATHGRMGTDLTFPAPMGGQWKSWEDVEMLTSPVPCQ</sequence>
<evidence type="ECO:0000313" key="14">
    <source>
        <dbReference type="EMBL" id="MEJ1248949.1"/>
    </source>
</evidence>
<proteinExistence type="inferred from homology"/>
<dbReference type="InterPro" id="IPR010259">
    <property type="entry name" value="S8pro/Inhibitor_I9"/>
</dbReference>
<feature type="active site" description="Charge relay system" evidence="6 7">
    <location>
        <position position="584"/>
    </location>
</feature>
<organism evidence="14 15">
    <name type="scientific">Denitratimonas tolerans</name>
    <dbReference type="NCBI Taxonomy" id="1338420"/>
    <lineage>
        <taxon>Bacteria</taxon>
        <taxon>Pseudomonadati</taxon>
        <taxon>Pseudomonadota</taxon>
        <taxon>Gammaproteobacteria</taxon>
        <taxon>Lysobacterales</taxon>
        <taxon>Lysobacteraceae</taxon>
        <taxon>Denitratimonas</taxon>
    </lineage>
</organism>
<dbReference type="PROSITE" id="PS00138">
    <property type="entry name" value="SUBTILASE_SER"/>
    <property type="match status" value="1"/>
</dbReference>
<dbReference type="InterPro" id="IPR045051">
    <property type="entry name" value="SBT"/>
</dbReference>
<evidence type="ECO:0000313" key="15">
    <source>
        <dbReference type="Proteomes" id="UP001364472"/>
    </source>
</evidence>
<comment type="similarity">
    <text evidence="1 7 8">Belongs to the peptidase S8 family.</text>
</comment>
<dbReference type="Gene3D" id="3.50.30.30">
    <property type="match status" value="1"/>
</dbReference>
<feature type="signal peptide" evidence="10">
    <location>
        <begin position="1"/>
        <end position="21"/>
    </location>
</feature>
<gene>
    <name evidence="14" type="ORF">WB794_04560</name>
</gene>
<evidence type="ECO:0000256" key="4">
    <source>
        <dbReference type="ARBA" id="ARBA00022801"/>
    </source>
</evidence>
<dbReference type="PANTHER" id="PTHR10795">
    <property type="entry name" value="PROPROTEIN CONVERTASE SUBTILISIN/KEXIN"/>
    <property type="match status" value="1"/>
</dbReference>
<evidence type="ECO:0000259" key="13">
    <source>
        <dbReference type="Pfam" id="PF05922"/>
    </source>
</evidence>
<dbReference type="InterPro" id="IPR003137">
    <property type="entry name" value="PA_domain"/>
</dbReference>
<feature type="chain" id="PRO_5043398758" evidence="10">
    <location>
        <begin position="22"/>
        <end position="1380"/>
    </location>
</feature>
<protein>
    <submittedName>
        <fullName evidence="14">S8 family serine peptidase</fullName>
    </submittedName>
</protein>
<dbReference type="Pfam" id="PF05922">
    <property type="entry name" value="Inhibitor_I9"/>
    <property type="match status" value="1"/>
</dbReference>
<evidence type="ECO:0000259" key="12">
    <source>
        <dbReference type="Pfam" id="PF02225"/>
    </source>
</evidence>
<dbReference type="InterPro" id="IPR036852">
    <property type="entry name" value="Peptidase_S8/S53_dom_sf"/>
</dbReference>
<evidence type="ECO:0000256" key="9">
    <source>
        <dbReference type="SAM" id="MobiDB-lite"/>
    </source>
</evidence>
<dbReference type="Gene3D" id="2.60.120.380">
    <property type="match status" value="1"/>
</dbReference>
<dbReference type="PROSITE" id="PS00136">
    <property type="entry name" value="SUBTILASE_ASP"/>
    <property type="match status" value="1"/>
</dbReference>
<reference evidence="14 15" key="1">
    <citation type="journal article" date="2016" name="Antonie Van Leeuwenhoek">
        <title>Denitratimonas tolerans gen. nov., sp. nov., a denitrifying bacterium isolated from a bioreactor for tannery wastewater treatment.</title>
        <authorList>
            <person name="Han S.I."/>
            <person name="Kim J.O."/>
            <person name="Lee Y.R."/>
            <person name="Ekpeghere K.I."/>
            <person name="Koh S.C."/>
            <person name="Whang K.S."/>
        </authorList>
    </citation>
    <scope>NUCLEOTIDE SEQUENCE [LARGE SCALE GENOMIC DNA]</scope>
    <source>
        <strain evidence="14 15">KACC 17565</strain>
    </source>
</reference>
<evidence type="ECO:0000256" key="10">
    <source>
        <dbReference type="SAM" id="SignalP"/>
    </source>
</evidence>
<keyword evidence="4 7" id="KW-0378">Hydrolase</keyword>
<keyword evidence="2 7" id="KW-0645">Protease</keyword>
<dbReference type="EMBL" id="JBBDHC010000004">
    <property type="protein sequence ID" value="MEJ1248949.1"/>
    <property type="molecule type" value="Genomic_DNA"/>
</dbReference>
<feature type="domain" description="Inhibitor I9" evidence="13">
    <location>
        <begin position="115"/>
        <end position="150"/>
    </location>
</feature>
<feature type="active site" description="Charge relay system" evidence="6 7">
    <location>
        <position position="186"/>
    </location>
</feature>
<evidence type="ECO:0000256" key="8">
    <source>
        <dbReference type="RuleBase" id="RU003355"/>
    </source>
</evidence>
<dbReference type="InterPro" id="IPR015500">
    <property type="entry name" value="Peptidase_S8_subtilisin-rel"/>
</dbReference>
<dbReference type="InterPro" id="IPR023827">
    <property type="entry name" value="Peptidase_S8_Asp-AS"/>
</dbReference>
<dbReference type="PROSITE" id="PS00137">
    <property type="entry name" value="SUBTILASE_HIS"/>
    <property type="match status" value="1"/>
</dbReference>
<evidence type="ECO:0000256" key="7">
    <source>
        <dbReference type="PROSITE-ProRule" id="PRU01240"/>
    </source>
</evidence>
<feature type="domain" description="Peptidase S8/S53" evidence="11">
    <location>
        <begin position="178"/>
        <end position="619"/>
    </location>
</feature>
<keyword evidence="15" id="KW-1185">Reference proteome</keyword>
<dbReference type="GO" id="GO:0006508">
    <property type="term" value="P:proteolysis"/>
    <property type="evidence" value="ECO:0007669"/>
    <property type="project" value="UniProtKB-KW"/>
</dbReference>
<dbReference type="Pfam" id="PF00082">
    <property type="entry name" value="Peptidase_S8"/>
    <property type="match status" value="1"/>
</dbReference>
<dbReference type="GO" id="GO:0004252">
    <property type="term" value="F:serine-type endopeptidase activity"/>
    <property type="evidence" value="ECO:0007669"/>
    <property type="project" value="UniProtKB-UniRule"/>
</dbReference>
<comment type="caution">
    <text evidence="14">The sequence shown here is derived from an EMBL/GenBank/DDBJ whole genome shotgun (WGS) entry which is preliminary data.</text>
</comment>
<dbReference type="PROSITE" id="PS51892">
    <property type="entry name" value="SUBTILASE"/>
    <property type="match status" value="1"/>
</dbReference>
<evidence type="ECO:0000259" key="11">
    <source>
        <dbReference type="Pfam" id="PF00082"/>
    </source>
</evidence>
<dbReference type="SUPFAM" id="SSF52743">
    <property type="entry name" value="Subtilisin-like"/>
    <property type="match status" value="1"/>
</dbReference>
<evidence type="ECO:0000256" key="1">
    <source>
        <dbReference type="ARBA" id="ARBA00011073"/>
    </source>
</evidence>
<feature type="domain" description="PA" evidence="12">
    <location>
        <begin position="437"/>
        <end position="510"/>
    </location>
</feature>